<dbReference type="RefSeq" id="WP_310880972.1">
    <property type="nucleotide sequence ID" value="NZ_CP121646.1"/>
</dbReference>
<keyword evidence="2" id="KW-1185">Reference proteome</keyword>
<evidence type="ECO:0000313" key="2">
    <source>
        <dbReference type="Proteomes" id="UP001221546"/>
    </source>
</evidence>
<organism evidence="1 2">
    <name type="scientific">Bradyrhizobium brasilense</name>
    <dbReference type="NCBI Taxonomy" id="1419277"/>
    <lineage>
        <taxon>Bacteria</taxon>
        <taxon>Pseudomonadati</taxon>
        <taxon>Pseudomonadota</taxon>
        <taxon>Alphaproteobacteria</taxon>
        <taxon>Hyphomicrobiales</taxon>
        <taxon>Nitrobacteraceae</taxon>
        <taxon>Bradyrhizobium</taxon>
    </lineage>
</organism>
<sequence length="68" mass="7569">MTVVTRLIDLVAAFCIEQYCHYVSGRQLVAQTNASTRPCTEEKQDTAAECDPLKLERDKSGLNVSPPR</sequence>
<name>A0ABY8JER2_9BRAD</name>
<evidence type="ECO:0000313" key="1">
    <source>
        <dbReference type="EMBL" id="WFU62443.1"/>
    </source>
</evidence>
<reference evidence="1 2" key="1">
    <citation type="submission" date="2023-04" db="EMBL/GenBank/DDBJ databases">
        <title>Australian commercial rhizobial inoculants.</title>
        <authorList>
            <person name="Kohlmeier M.G."/>
            <person name="O'Hara G.W."/>
            <person name="Colombi E."/>
            <person name="Ramsay J.P."/>
            <person name="Terpolilli J."/>
        </authorList>
    </citation>
    <scope>NUCLEOTIDE SEQUENCE [LARGE SCALE GENOMIC DNA]</scope>
    <source>
        <strain evidence="1 2">CB627</strain>
    </source>
</reference>
<dbReference type="EMBL" id="CP121646">
    <property type="protein sequence ID" value="WFU62443.1"/>
    <property type="molecule type" value="Genomic_DNA"/>
</dbReference>
<dbReference type="Proteomes" id="UP001221546">
    <property type="component" value="Chromosome"/>
</dbReference>
<proteinExistence type="predicted"/>
<accession>A0ABY8JER2</accession>
<gene>
    <name evidence="1" type="ORF">QA636_33875</name>
</gene>
<protein>
    <submittedName>
        <fullName evidence="1">Uncharacterized protein</fullName>
    </submittedName>
</protein>